<dbReference type="Proteomes" id="UP001233172">
    <property type="component" value="Unassembled WGS sequence"/>
</dbReference>
<dbReference type="AlphaFoldDB" id="A0AAD8AQ56"/>
<comment type="caution">
    <text evidence="1">The sequence shown here is derived from an EMBL/GenBank/DDBJ whole genome shotgun (WGS) entry which is preliminary data.</text>
</comment>
<name>A0AAD8AQ56_BIOPF</name>
<protein>
    <submittedName>
        <fullName evidence="1">Uncharacterized protein</fullName>
    </submittedName>
</protein>
<accession>A0AAD8AQ56</accession>
<reference evidence="1" key="2">
    <citation type="submission" date="2023-04" db="EMBL/GenBank/DDBJ databases">
        <authorList>
            <person name="Bu L."/>
            <person name="Lu L."/>
            <person name="Laidemitt M.R."/>
            <person name="Zhang S.M."/>
            <person name="Mutuku M."/>
            <person name="Mkoji G."/>
            <person name="Steinauer M."/>
            <person name="Loker E.S."/>
        </authorList>
    </citation>
    <scope>NUCLEOTIDE SEQUENCE</scope>
    <source>
        <strain evidence="1">KasaAsao</strain>
        <tissue evidence="1">Whole Snail</tissue>
    </source>
</reference>
<organism evidence="1 2">
    <name type="scientific">Biomphalaria pfeifferi</name>
    <name type="common">Bloodfluke planorb</name>
    <name type="synonym">Freshwater snail</name>
    <dbReference type="NCBI Taxonomy" id="112525"/>
    <lineage>
        <taxon>Eukaryota</taxon>
        <taxon>Metazoa</taxon>
        <taxon>Spiralia</taxon>
        <taxon>Lophotrochozoa</taxon>
        <taxon>Mollusca</taxon>
        <taxon>Gastropoda</taxon>
        <taxon>Heterobranchia</taxon>
        <taxon>Euthyneura</taxon>
        <taxon>Panpulmonata</taxon>
        <taxon>Hygrophila</taxon>
        <taxon>Lymnaeoidea</taxon>
        <taxon>Planorbidae</taxon>
        <taxon>Biomphalaria</taxon>
    </lineage>
</organism>
<reference evidence="1" key="1">
    <citation type="journal article" date="2023" name="PLoS Negl. Trop. Dis.">
        <title>A genome sequence for Biomphalaria pfeifferi, the major vector snail for the human-infecting parasite Schistosoma mansoni.</title>
        <authorList>
            <person name="Bu L."/>
            <person name="Lu L."/>
            <person name="Laidemitt M.R."/>
            <person name="Zhang S.M."/>
            <person name="Mutuku M."/>
            <person name="Mkoji G."/>
            <person name="Steinauer M."/>
            <person name="Loker E.S."/>
        </authorList>
    </citation>
    <scope>NUCLEOTIDE SEQUENCE</scope>
    <source>
        <strain evidence="1">KasaAsao</strain>
    </source>
</reference>
<keyword evidence="2" id="KW-1185">Reference proteome</keyword>
<gene>
    <name evidence="1" type="ORF">Bpfe_030200</name>
</gene>
<proteinExistence type="predicted"/>
<dbReference type="EMBL" id="JASAOG010000331">
    <property type="protein sequence ID" value="KAK0040330.1"/>
    <property type="molecule type" value="Genomic_DNA"/>
</dbReference>
<sequence>MGEVTGEGDQIGGQERWIGANSTQRISMKHVTEETSIIGFPLAEIRVDEFTADLKMKVFRHVKDKYGTIVAYNVKRL</sequence>
<evidence type="ECO:0000313" key="2">
    <source>
        <dbReference type="Proteomes" id="UP001233172"/>
    </source>
</evidence>
<evidence type="ECO:0000313" key="1">
    <source>
        <dbReference type="EMBL" id="KAK0040330.1"/>
    </source>
</evidence>